<comment type="caution">
    <text evidence="1">The sequence shown here is derived from an EMBL/GenBank/DDBJ whole genome shotgun (WGS) entry which is preliminary data.</text>
</comment>
<dbReference type="Pfam" id="PF15008">
    <property type="entry name" value="DUF4518"/>
    <property type="match status" value="1"/>
</dbReference>
<name>A0AAV2A0E8_9ARAC</name>
<accession>A0AAV2A0E8</accession>
<reference evidence="1 2" key="1">
    <citation type="submission" date="2024-04" db="EMBL/GenBank/DDBJ databases">
        <authorList>
            <person name="Rising A."/>
            <person name="Reimegard J."/>
            <person name="Sonavane S."/>
            <person name="Akerstrom W."/>
            <person name="Nylinder S."/>
            <person name="Hedman E."/>
            <person name="Kallberg Y."/>
        </authorList>
    </citation>
    <scope>NUCLEOTIDE SEQUENCE [LARGE SCALE GENOMIC DNA]</scope>
</reference>
<protein>
    <submittedName>
        <fullName evidence="1">Uncharacterized protein</fullName>
    </submittedName>
</protein>
<dbReference type="InterPro" id="IPR026698">
    <property type="entry name" value="UPF_C3orf38"/>
</dbReference>
<dbReference type="AlphaFoldDB" id="A0AAV2A0E8"/>
<keyword evidence="2" id="KW-1185">Reference proteome</keyword>
<dbReference type="EMBL" id="CAXIEN010000096">
    <property type="protein sequence ID" value="CAL1276839.1"/>
    <property type="molecule type" value="Genomic_DNA"/>
</dbReference>
<proteinExistence type="predicted"/>
<gene>
    <name evidence="1" type="ORF">LARSCL_LOCUS8871</name>
</gene>
<sequence>MPDNFNAYPSYVRFRNWRDEIPALLNCIEDDGIVCSISDALISHKWGYDRNRRKTRTRTDAIQKIVSLVQNPEDLLDRKMITRDILFRYLTSYRPLVFAGQLKSTLRDVVLQRWGFNQRNTSYAGLVHIHQNININGNFNDNDLPDVFQLLHIGDY</sequence>
<organism evidence="1 2">
    <name type="scientific">Larinioides sclopetarius</name>
    <dbReference type="NCBI Taxonomy" id="280406"/>
    <lineage>
        <taxon>Eukaryota</taxon>
        <taxon>Metazoa</taxon>
        <taxon>Ecdysozoa</taxon>
        <taxon>Arthropoda</taxon>
        <taxon>Chelicerata</taxon>
        <taxon>Arachnida</taxon>
        <taxon>Araneae</taxon>
        <taxon>Araneomorphae</taxon>
        <taxon>Entelegynae</taxon>
        <taxon>Araneoidea</taxon>
        <taxon>Araneidae</taxon>
        <taxon>Larinioides</taxon>
    </lineage>
</organism>
<dbReference type="Proteomes" id="UP001497382">
    <property type="component" value="Unassembled WGS sequence"/>
</dbReference>
<evidence type="ECO:0000313" key="1">
    <source>
        <dbReference type="EMBL" id="CAL1276839.1"/>
    </source>
</evidence>
<evidence type="ECO:0000313" key="2">
    <source>
        <dbReference type="Proteomes" id="UP001497382"/>
    </source>
</evidence>